<dbReference type="AlphaFoldDB" id="A0A3N0GTW1"/>
<evidence type="ECO:0008006" key="4">
    <source>
        <dbReference type="Google" id="ProtNLM"/>
    </source>
</evidence>
<comment type="caution">
    <text evidence="2">The sequence shown here is derived from an EMBL/GenBank/DDBJ whole genome shotgun (WGS) entry which is preliminary data.</text>
</comment>
<dbReference type="EMBL" id="RJSF01000019">
    <property type="protein sequence ID" value="RNM15897.1"/>
    <property type="molecule type" value="Genomic_DNA"/>
</dbReference>
<evidence type="ECO:0000256" key="1">
    <source>
        <dbReference type="SAM" id="MobiDB-lite"/>
    </source>
</evidence>
<sequence>MLRGSDPVSATGDGTFDPMSLTRVASVAALAGALSLAAAGCGGSQVDPDQGALGSTVNPTPTSTAPAPTPAPTAAVTSAMPKPTPTRTPKATASGGDGDAQDQKAPSTAGGGVCSHLGAGQVGAVLGVTVTGAAVPGQTGCKFDQGGKTGMSVTVLDKSTSEAGGMAGAKTEANSAVEGDPQDVPGIGSAAFVITGSMFGGPDVNAAGAVQVGTRIVSVYLVQRSRLDEAKVRTLEVNLLKLVAQARASQTKS</sequence>
<feature type="compositionally biased region" description="Low complexity" evidence="1">
    <location>
        <begin position="59"/>
        <end position="93"/>
    </location>
</feature>
<protein>
    <recommendedName>
        <fullName evidence="4">DUF3558 domain-containing protein</fullName>
    </recommendedName>
</protein>
<proteinExistence type="predicted"/>
<dbReference type="Proteomes" id="UP000279994">
    <property type="component" value="Unassembled WGS sequence"/>
</dbReference>
<keyword evidence="3" id="KW-1185">Reference proteome</keyword>
<evidence type="ECO:0000313" key="2">
    <source>
        <dbReference type="EMBL" id="RNM15897.1"/>
    </source>
</evidence>
<evidence type="ECO:0000313" key="3">
    <source>
        <dbReference type="Proteomes" id="UP000279994"/>
    </source>
</evidence>
<gene>
    <name evidence="2" type="ORF">EFL26_06925</name>
</gene>
<accession>A0A3N0GTW1</accession>
<feature type="region of interest" description="Disordered" evidence="1">
    <location>
        <begin position="50"/>
        <end position="110"/>
    </location>
</feature>
<reference evidence="2 3" key="1">
    <citation type="submission" date="2018-11" db="EMBL/GenBank/DDBJ databases">
        <authorList>
            <person name="Li F."/>
        </authorList>
    </citation>
    <scope>NUCLEOTIDE SEQUENCE [LARGE SCALE GENOMIC DNA]</scope>
    <source>
        <strain evidence="2 3">Gsoil 818</strain>
    </source>
</reference>
<name>A0A3N0GTW1_9ACTN</name>
<organism evidence="2 3">
    <name type="scientific">Nocardioides pocheonensis</name>
    <dbReference type="NCBI Taxonomy" id="661485"/>
    <lineage>
        <taxon>Bacteria</taxon>
        <taxon>Bacillati</taxon>
        <taxon>Actinomycetota</taxon>
        <taxon>Actinomycetes</taxon>
        <taxon>Propionibacteriales</taxon>
        <taxon>Nocardioidaceae</taxon>
        <taxon>Nocardioides</taxon>
    </lineage>
</organism>